<feature type="region of interest" description="Disordered" evidence="1">
    <location>
        <begin position="144"/>
        <end position="166"/>
    </location>
</feature>
<name>A0A6G8FH68_9MICO</name>
<dbReference type="RefSeq" id="WP_166321884.1">
    <property type="nucleotide sequence ID" value="NZ_CP049934.1"/>
</dbReference>
<evidence type="ECO:0000256" key="1">
    <source>
        <dbReference type="SAM" id="MobiDB-lite"/>
    </source>
</evidence>
<organism evidence="2 3">
    <name type="scientific">Leucobacter insecticola</name>
    <dbReference type="NCBI Taxonomy" id="2714934"/>
    <lineage>
        <taxon>Bacteria</taxon>
        <taxon>Bacillati</taxon>
        <taxon>Actinomycetota</taxon>
        <taxon>Actinomycetes</taxon>
        <taxon>Micrococcales</taxon>
        <taxon>Microbacteriaceae</taxon>
        <taxon>Leucobacter</taxon>
    </lineage>
</organism>
<gene>
    <name evidence="2" type="ORF">G7067_03010</name>
</gene>
<dbReference type="Proteomes" id="UP000501387">
    <property type="component" value="Chromosome"/>
</dbReference>
<keyword evidence="3" id="KW-1185">Reference proteome</keyword>
<evidence type="ECO:0000313" key="2">
    <source>
        <dbReference type="EMBL" id="QIM15619.1"/>
    </source>
</evidence>
<proteinExistence type="predicted"/>
<dbReference type="KEGG" id="lins:G7067_03010"/>
<dbReference type="AlphaFoldDB" id="A0A6G8FH68"/>
<evidence type="ECO:0000313" key="3">
    <source>
        <dbReference type="Proteomes" id="UP000501387"/>
    </source>
</evidence>
<sequence length="325" mass="35904">MQGPSIAFGGGTALTVKLLNQDRAPSALARSYLEALASGDARRATEMIDPGVRNSERELLTNATLESAEQLIEVVGLETIARTSSTALVRATYSLDGEHFEHDFRLTREPQEMLFLESWKLAEPLLLQAKVGVEGLQSLKVGDTEISVPQGGGDDTSAVTPSEDDGSRTVFLYPGLYRLSAADNPYVTTSTEELRAIPSDTLAETTFWVRMKPKPTFELEILQQVRLRIDQCAAKPTNLDRVCPEYLRQKDLLEAEVLSQADRFEEIGIGYFRSAEAVVKVRPGPNPLNADPGPEEHRFAVEGRIEFRDGEPKIRDLEMREIATG</sequence>
<protein>
    <submittedName>
        <fullName evidence="2">Uncharacterized protein</fullName>
    </submittedName>
</protein>
<dbReference type="EMBL" id="CP049934">
    <property type="protein sequence ID" value="QIM15619.1"/>
    <property type="molecule type" value="Genomic_DNA"/>
</dbReference>
<accession>A0A6G8FH68</accession>
<reference evidence="2 3" key="1">
    <citation type="submission" date="2020-03" db="EMBL/GenBank/DDBJ databases">
        <title>Leucobacter sp. nov., isolated from beetles.</title>
        <authorList>
            <person name="Hyun D.-W."/>
            <person name="Bae J.-W."/>
        </authorList>
    </citation>
    <scope>NUCLEOTIDE SEQUENCE [LARGE SCALE GENOMIC DNA]</scope>
    <source>
        <strain evidence="2 3">HDW9B</strain>
    </source>
</reference>